<name>A0A1X1USY1_MYCGS</name>
<dbReference type="STRING" id="1777.AWC07_19265"/>
<accession>A0A1X1USY1</accession>
<reference evidence="1 2" key="1">
    <citation type="submission" date="2016-01" db="EMBL/GenBank/DDBJ databases">
        <title>The new phylogeny of the genus Mycobacterium.</title>
        <authorList>
            <person name="Tarcisio F."/>
            <person name="Conor M."/>
            <person name="Antonella G."/>
            <person name="Elisabetta G."/>
            <person name="Giulia F.S."/>
            <person name="Sara T."/>
            <person name="Anna F."/>
            <person name="Clotilde B."/>
            <person name="Roberto B."/>
            <person name="Veronica D.S."/>
            <person name="Fabio R."/>
            <person name="Monica P."/>
            <person name="Olivier J."/>
            <person name="Enrico T."/>
            <person name="Nicola S."/>
        </authorList>
    </citation>
    <scope>NUCLEOTIDE SEQUENCE [LARGE SCALE GENOMIC DNA]</scope>
    <source>
        <strain evidence="1 2">DSM 43505</strain>
    </source>
</reference>
<sequence length="76" mass="8100">MPSVGELVRCTDGTWMVRPPTHCPRGHRLARGRVLVGHQPCSCGGHTTWRCACDAVTYAPPLSTSYAVLAGPAAVR</sequence>
<evidence type="ECO:0000313" key="1">
    <source>
        <dbReference type="EMBL" id="ORV59963.1"/>
    </source>
</evidence>
<dbReference type="RefSeq" id="WP_036415947.1">
    <property type="nucleotide sequence ID" value="NZ_LQOX01000150.1"/>
</dbReference>
<proteinExistence type="predicted"/>
<dbReference type="EMBL" id="LQOX01000150">
    <property type="protein sequence ID" value="ORV59963.1"/>
    <property type="molecule type" value="Genomic_DNA"/>
</dbReference>
<dbReference type="AlphaFoldDB" id="A0A1X1USY1"/>
<organism evidence="1 2">
    <name type="scientific">Mycobacterium gastri</name>
    <dbReference type="NCBI Taxonomy" id="1777"/>
    <lineage>
        <taxon>Bacteria</taxon>
        <taxon>Bacillati</taxon>
        <taxon>Actinomycetota</taxon>
        <taxon>Actinomycetes</taxon>
        <taxon>Mycobacteriales</taxon>
        <taxon>Mycobacteriaceae</taxon>
        <taxon>Mycobacterium</taxon>
    </lineage>
</organism>
<gene>
    <name evidence="1" type="ORF">AWC07_19265</name>
</gene>
<keyword evidence="2" id="KW-1185">Reference proteome</keyword>
<evidence type="ECO:0000313" key="2">
    <source>
        <dbReference type="Proteomes" id="UP000193738"/>
    </source>
</evidence>
<protein>
    <submittedName>
        <fullName evidence="1">Uncharacterized protein</fullName>
    </submittedName>
</protein>
<dbReference type="Proteomes" id="UP000193738">
    <property type="component" value="Unassembled WGS sequence"/>
</dbReference>
<comment type="caution">
    <text evidence="1">The sequence shown here is derived from an EMBL/GenBank/DDBJ whole genome shotgun (WGS) entry which is preliminary data.</text>
</comment>